<keyword evidence="4" id="KW-0235">DNA replication</keyword>
<dbReference type="GO" id="GO:0006260">
    <property type="term" value="P:DNA replication"/>
    <property type="evidence" value="ECO:0007669"/>
    <property type="project" value="UniProtKB-KW"/>
</dbReference>
<name>A0ABD6XKA3_ENTAG</name>
<keyword evidence="3" id="KW-0615">Plasmid copy control</keyword>
<evidence type="ECO:0000256" key="4">
    <source>
        <dbReference type="ARBA" id="ARBA00022705"/>
    </source>
</evidence>
<dbReference type="Proteomes" id="UP000245996">
    <property type="component" value="Unassembled WGS sequence"/>
</dbReference>
<evidence type="ECO:0000313" key="6">
    <source>
        <dbReference type="Proteomes" id="UP000245996"/>
    </source>
</evidence>
<protein>
    <submittedName>
        <fullName evidence="5">IncFII RepA protein family protein</fullName>
    </submittedName>
</protein>
<sequence>MSRFMRGDSVEIMANFPDARRRWYEKARIATLLSRREKAVREKRRNKLGKLPLDERRSTMASWLIRTRPNHELINLDADSFDRLVWQHLNQLELGLGYEPAPPDVVH</sequence>
<comment type="caution">
    <text evidence="5">The sequence shown here is derived from an EMBL/GenBank/DDBJ whole genome shotgun (WGS) entry which is preliminary data.</text>
</comment>
<dbReference type="InterPro" id="IPR003446">
    <property type="entry name" value="Plasmid_replication_init_RepA"/>
</dbReference>
<organism evidence="5 6">
    <name type="scientific">Enterobacter agglomerans</name>
    <name type="common">Erwinia herbicola</name>
    <name type="synonym">Pantoea agglomerans</name>
    <dbReference type="NCBI Taxonomy" id="549"/>
    <lineage>
        <taxon>Bacteria</taxon>
        <taxon>Pseudomonadati</taxon>
        <taxon>Pseudomonadota</taxon>
        <taxon>Gammaproteobacteria</taxon>
        <taxon>Enterobacterales</taxon>
        <taxon>Erwiniaceae</taxon>
        <taxon>Pantoea</taxon>
        <taxon>Pantoea agglomerans group</taxon>
    </lineage>
</organism>
<dbReference type="RefSeq" id="WP_227028396.1">
    <property type="nucleotide sequence ID" value="NZ_QGHE01000015.1"/>
</dbReference>
<accession>A0ABD6XKA3</accession>
<dbReference type="NCBIfam" id="NF040977">
    <property type="entry name" value="RepA_IncFII_LM"/>
    <property type="match status" value="1"/>
</dbReference>
<comment type="function">
    <text evidence="1">This protein is essential for plasmid replication; it is involved in copy control functions.</text>
</comment>
<proteinExistence type="inferred from homology"/>
<dbReference type="EMBL" id="QGHE01000015">
    <property type="protein sequence ID" value="PWJ74550.1"/>
    <property type="molecule type" value="Genomic_DNA"/>
</dbReference>
<dbReference type="AlphaFoldDB" id="A0ABD6XKA3"/>
<comment type="similarity">
    <text evidence="2">Belongs to the IncFII RepA family.</text>
</comment>
<reference evidence="5 6" key="1">
    <citation type="submission" date="2018-05" db="EMBL/GenBank/DDBJ databases">
        <title>Genomic Encyclopedia of Type Strains, Phase IV (KMG-V): Genome sequencing to study the core and pangenomes of soil and plant-associated prokaryotes.</title>
        <authorList>
            <person name="Whitman W."/>
        </authorList>
    </citation>
    <scope>NUCLEOTIDE SEQUENCE [LARGE SCALE GENOMIC DNA]</scope>
    <source>
        <strain evidence="5 6">PNG 92-11</strain>
    </source>
</reference>
<evidence type="ECO:0000313" key="5">
    <source>
        <dbReference type="EMBL" id="PWJ74550.1"/>
    </source>
</evidence>
<dbReference type="GO" id="GO:0006276">
    <property type="term" value="P:plasmid maintenance"/>
    <property type="evidence" value="ECO:0007669"/>
    <property type="project" value="UniProtKB-KW"/>
</dbReference>
<evidence type="ECO:0000256" key="2">
    <source>
        <dbReference type="ARBA" id="ARBA00008256"/>
    </source>
</evidence>
<evidence type="ECO:0000256" key="1">
    <source>
        <dbReference type="ARBA" id="ARBA00002740"/>
    </source>
</evidence>
<gene>
    <name evidence="5" type="ORF">C7430_11572</name>
</gene>
<evidence type="ECO:0000256" key="3">
    <source>
        <dbReference type="ARBA" id="ARBA00022689"/>
    </source>
</evidence>